<reference evidence="2 3" key="1">
    <citation type="journal article" date="2018" name="Mol. Biol. Evol.">
        <title>Broad Genomic Sampling Reveals a Smut Pathogenic Ancestry of the Fungal Clade Ustilaginomycotina.</title>
        <authorList>
            <person name="Kijpornyongpan T."/>
            <person name="Mondo S.J."/>
            <person name="Barry K."/>
            <person name="Sandor L."/>
            <person name="Lee J."/>
            <person name="Lipzen A."/>
            <person name="Pangilinan J."/>
            <person name="LaButti K."/>
            <person name="Hainaut M."/>
            <person name="Henrissat B."/>
            <person name="Grigoriev I.V."/>
            <person name="Spatafora J.W."/>
            <person name="Aime M.C."/>
        </authorList>
    </citation>
    <scope>NUCLEOTIDE SEQUENCE [LARGE SCALE GENOMIC DNA]</scope>
    <source>
        <strain evidence="2 3">MCA 4658</strain>
    </source>
</reference>
<keyword evidence="3" id="KW-1185">Reference proteome</keyword>
<evidence type="ECO:0000313" key="3">
    <source>
        <dbReference type="Proteomes" id="UP000245783"/>
    </source>
</evidence>
<dbReference type="Proteomes" id="UP000245783">
    <property type="component" value="Unassembled WGS sequence"/>
</dbReference>
<dbReference type="AlphaFoldDB" id="A0A316VV09"/>
<proteinExistence type="predicted"/>
<dbReference type="EMBL" id="KZ819408">
    <property type="protein sequence ID" value="PWN40748.1"/>
    <property type="molecule type" value="Genomic_DNA"/>
</dbReference>
<sequence length="202" mass="22387">WVARRVASLPHKKLPPIALSLFSSTAHRQKHKTATYPSARRPVQLNAADIAAFRPSTLLSPRRATSTISEKQSHRLLSRKDETSQDSARALLGTGVPLDARVCRTRIHLYHRSHEHVEQDGAAALCLRQADAAAYSHAKDPKNDQRDRQRCAQRRSIRSATLSSCSAGSGTRHAHILETQNETHRSYPRCSSRLDDASSSDG</sequence>
<dbReference type="GeneID" id="37038587"/>
<feature type="non-terminal residue" evidence="2">
    <location>
        <position position="1"/>
    </location>
</feature>
<name>A0A316VV09_9BASI</name>
<accession>A0A316VV09</accession>
<evidence type="ECO:0000313" key="2">
    <source>
        <dbReference type="EMBL" id="PWN40748.1"/>
    </source>
</evidence>
<dbReference type="InParanoid" id="A0A316VV09"/>
<feature type="region of interest" description="Disordered" evidence="1">
    <location>
        <begin position="178"/>
        <end position="202"/>
    </location>
</feature>
<evidence type="ECO:0000256" key="1">
    <source>
        <dbReference type="SAM" id="MobiDB-lite"/>
    </source>
</evidence>
<organism evidence="2 3">
    <name type="scientific">Ceraceosorus guamensis</name>
    <dbReference type="NCBI Taxonomy" id="1522189"/>
    <lineage>
        <taxon>Eukaryota</taxon>
        <taxon>Fungi</taxon>
        <taxon>Dikarya</taxon>
        <taxon>Basidiomycota</taxon>
        <taxon>Ustilaginomycotina</taxon>
        <taxon>Exobasidiomycetes</taxon>
        <taxon>Ceraceosorales</taxon>
        <taxon>Ceraceosoraceae</taxon>
        <taxon>Ceraceosorus</taxon>
    </lineage>
</organism>
<gene>
    <name evidence="2" type="ORF">IE81DRAFT_360396</name>
</gene>
<protein>
    <submittedName>
        <fullName evidence="2">Uncharacterized protein</fullName>
    </submittedName>
</protein>
<feature type="region of interest" description="Disordered" evidence="1">
    <location>
        <begin position="63"/>
        <end position="85"/>
    </location>
</feature>
<dbReference type="RefSeq" id="XP_025367908.1">
    <property type="nucleotide sequence ID" value="XM_025516717.1"/>
</dbReference>